<organism evidence="1 2">
    <name type="scientific">Silicimonas algicola</name>
    <dbReference type="NCBI Taxonomy" id="1826607"/>
    <lineage>
        <taxon>Bacteria</taxon>
        <taxon>Pseudomonadati</taxon>
        <taxon>Pseudomonadota</taxon>
        <taxon>Alphaproteobacteria</taxon>
        <taxon>Rhodobacterales</taxon>
        <taxon>Paracoccaceae</taxon>
    </lineage>
</organism>
<evidence type="ECO:0000313" key="2">
    <source>
        <dbReference type="Proteomes" id="UP000245390"/>
    </source>
</evidence>
<dbReference type="OrthoDB" id="9803969at2"/>
<comment type="caution">
    <text evidence="1">The sequence shown here is derived from an EMBL/GenBank/DDBJ whole genome shotgun (WGS) entry which is preliminary data.</text>
</comment>
<keyword evidence="2" id="KW-1185">Reference proteome</keyword>
<dbReference type="EMBL" id="QGGV01000009">
    <property type="protein sequence ID" value="PWK54999.1"/>
    <property type="molecule type" value="Genomic_DNA"/>
</dbReference>
<gene>
    <name evidence="1" type="ORF">C8D95_10986</name>
</gene>
<reference evidence="1 2" key="1">
    <citation type="submission" date="2018-05" db="EMBL/GenBank/DDBJ databases">
        <title>Genomic Encyclopedia of Type Strains, Phase IV (KMG-IV): sequencing the most valuable type-strain genomes for metagenomic binning, comparative biology and taxonomic classification.</title>
        <authorList>
            <person name="Goeker M."/>
        </authorList>
    </citation>
    <scope>NUCLEOTIDE SEQUENCE [LARGE SCALE GENOMIC DNA]</scope>
    <source>
        <strain evidence="1 2">DSM 103371</strain>
    </source>
</reference>
<evidence type="ECO:0000313" key="1">
    <source>
        <dbReference type="EMBL" id="PWK54999.1"/>
    </source>
</evidence>
<dbReference type="Proteomes" id="UP000245390">
    <property type="component" value="Unassembled WGS sequence"/>
</dbReference>
<sequence length="206" mass="23472">MSHKKDYGRLKNAILKHLPRCGDPEYRAWQISAMGLGSSAFLLGHQRDVASLESLRRHLQGAISCLEDMQEETRTTIYRSIEFEFPGQGHQDFKDAEDFVQISLVKIRDTATGLLKYARRYRIPDAKERRNWEAAAVAHICRNIWESETGKKAPTSQRFHGPGPFGRFLEEVLEALEFRDGDGNTLRAATALRSLSSVPNKDQIER</sequence>
<accession>A0A316G2C6</accession>
<protein>
    <submittedName>
        <fullName evidence="1">Uncharacterized protein</fullName>
    </submittedName>
</protein>
<name>A0A316G2C6_9RHOB</name>
<dbReference type="KEGG" id="salo:EF888_19865"/>
<dbReference type="AlphaFoldDB" id="A0A316G2C6"/>
<proteinExistence type="predicted"/>